<name>A0A644ZBY8_9ZZZZ</name>
<proteinExistence type="predicted"/>
<dbReference type="EMBL" id="VSSQ01007541">
    <property type="protein sequence ID" value="MPM36233.1"/>
    <property type="molecule type" value="Genomic_DNA"/>
</dbReference>
<gene>
    <name evidence="1" type="ORF">SDC9_82828</name>
</gene>
<evidence type="ECO:0000313" key="1">
    <source>
        <dbReference type="EMBL" id="MPM36233.1"/>
    </source>
</evidence>
<accession>A0A644ZBY8</accession>
<reference evidence="1" key="1">
    <citation type="submission" date="2019-08" db="EMBL/GenBank/DDBJ databases">
        <authorList>
            <person name="Kucharzyk K."/>
            <person name="Murdoch R.W."/>
            <person name="Higgins S."/>
            <person name="Loffler F."/>
        </authorList>
    </citation>
    <scope>NUCLEOTIDE SEQUENCE</scope>
</reference>
<comment type="caution">
    <text evidence="1">The sequence shown here is derived from an EMBL/GenBank/DDBJ whole genome shotgun (WGS) entry which is preliminary data.</text>
</comment>
<dbReference type="AlphaFoldDB" id="A0A644ZBY8"/>
<organism evidence="1">
    <name type="scientific">bioreactor metagenome</name>
    <dbReference type="NCBI Taxonomy" id="1076179"/>
    <lineage>
        <taxon>unclassified sequences</taxon>
        <taxon>metagenomes</taxon>
        <taxon>ecological metagenomes</taxon>
    </lineage>
</organism>
<sequence>MIVYCGKTYYHNIHNIMNLECKEKNQITCLKKFDCDLGLNFIYCAKPARFIQTKELPPIEEY</sequence>
<protein>
    <submittedName>
        <fullName evidence="1">Uncharacterized protein</fullName>
    </submittedName>
</protein>